<feature type="compositionally biased region" description="Low complexity" evidence="1">
    <location>
        <begin position="207"/>
        <end position="219"/>
    </location>
</feature>
<dbReference type="InterPro" id="IPR036117">
    <property type="entry name" value="DhaL_dom_sf"/>
</dbReference>
<feature type="compositionally biased region" description="Basic residues" evidence="1">
    <location>
        <begin position="167"/>
        <end position="178"/>
    </location>
</feature>
<evidence type="ECO:0000313" key="3">
    <source>
        <dbReference type="EMBL" id="GMA88781.1"/>
    </source>
</evidence>
<evidence type="ECO:0000259" key="2">
    <source>
        <dbReference type="PROSITE" id="PS51480"/>
    </source>
</evidence>
<dbReference type="SMART" id="SM01120">
    <property type="entry name" value="Dak2"/>
    <property type="match status" value="1"/>
</dbReference>
<protein>
    <recommendedName>
        <fullName evidence="2">DhaL domain-containing protein</fullName>
    </recommendedName>
</protein>
<feature type="compositionally biased region" description="Basic residues" evidence="1">
    <location>
        <begin position="189"/>
        <end position="204"/>
    </location>
</feature>
<feature type="region of interest" description="Disordered" evidence="1">
    <location>
        <begin position="150"/>
        <end position="219"/>
    </location>
</feature>
<dbReference type="Gene3D" id="1.25.40.340">
    <property type="match status" value="1"/>
</dbReference>
<comment type="caution">
    <text evidence="3">The sequence shown here is derived from an EMBL/GenBank/DDBJ whole genome shotgun (WGS) entry which is preliminary data.</text>
</comment>
<dbReference type="PANTHER" id="PTHR33434">
    <property type="entry name" value="DEGV DOMAIN-CONTAINING PROTEIN DR_1986-RELATED"/>
    <property type="match status" value="1"/>
</dbReference>
<accession>A0ABQ6JKJ8</accession>
<reference evidence="4" key="1">
    <citation type="journal article" date="2019" name="Int. J. Syst. Evol. Microbiol.">
        <title>The Global Catalogue of Microorganisms (GCM) 10K type strain sequencing project: providing services to taxonomists for standard genome sequencing and annotation.</title>
        <authorList>
            <consortium name="The Broad Institute Genomics Platform"/>
            <consortium name="The Broad Institute Genome Sequencing Center for Infectious Disease"/>
            <person name="Wu L."/>
            <person name="Ma J."/>
        </authorList>
    </citation>
    <scope>NUCLEOTIDE SEQUENCE [LARGE SCALE GENOMIC DNA]</scope>
    <source>
        <strain evidence="4">NBRC 108730</strain>
    </source>
</reference>
<keyword evidence="4" id="KW-1185">Reference proteome</keyword>
<dbReference type="EMBL" id="BSUZ01000001">
    <property type="protein sequence ID" value="GMA88781.1"/>
    <property type="molecule type" value="Genomic_DNA"/>
</dbReference>
<sequence>MRDALTRAADQAYAAVGRPVEGTMLSVARAAAEGGAAGRTLAEVLQTAVEAARSAVRRTPRQAAALASAGVVDAGGSGLVVVLEALRDVVRGDPAPEPDPVERADPETPEATGGPHAPAVGYAGPGTEVMFLLDADEPAVAALRARLAEPGRRRRGRGRRRAVERARAHRRRRRRARCGRGCGPAARGAGHHPRACRRGLRPRVRGSDAGAARRAGSTA</sequence>
<dbReference type="PROSITE" id="PS51480">
    <property type="entry name" value="DHAL"/>
    <property type="match status" value="1"/>
</dbReference>
<gene>
    <name evidence="3" type="ORF">GCM10025868_40310</name>
</gene>
<evidence type="ECO:0000313" key="4">
    <source>
        <dbReference type="Proteomes" id="UP001157017"/>
    </source>
</evidence>
<dbReference type="Pfam" id="PF02734">
    <property type="entry name" value="Dak2"/>
    <property type="match status" value="1"/>
</dbReference>
<dbReference type="InterPro" id="IPR004007">
    <property type="entry name" value="DhaL_dom"/>
</dbReference>
<dbReference type="Proteomes" id="UP001157017">
    <property type="component" value="Unassembled WGS sequence"/>
</dbReference>
<dbReference type="InterPro" id="IPR050270">
    <property type="entry name" value="DegV_domain_contain"/>
</dbReference>
<organism evidence="3 4">
    <name type="scientific">Angustibacter aerolatus</name>
    <dbReference type="NCBI Taxonomy" id="1162965"/>
    <lineage>
        <taxon>Bacteria</taxon>
        <taxon>Bacillati</taxon>
        <taxon>Actinomycetota</taxon>
        <taxon>Actinomycetes</taxon>
        <taxon>Kineosporiales</taxon>
        <taxon>Kineosporiaceae</taxon>
    </lineage>
</organism>
<proteinExistence type="predicted"/>
<evidence type="ECO:0000256" key="1">
    <source>
        <dbReference type="SAM" id="MobiDB-lite"/>
    </source>
</evidence>
<feature type="region of interest" description="Disordered" evidence="1">
    <location>
        <begin position="91"/>
        <end position="122"/>
    </location>
</feature>
<name>A0ABQ6JKJ8_9ACTN</name>
<feature type="domain" description="DhaL" evidence="2">
    <location>
        <begin position="1"/>
        <end position="88"/>
    </location>
</feature>
<dbReference type="PANTHER" id="PTHR33434:SF4">
    <property type="entry name" value="PHOSPHATASE PROTEIN"/>
    <property type="match status" value="1"/>
</dbReference>
<dbReference type="SUPFAM" id="SSF101473">
    <property type="entry name" value="DhaL-like"/>
    <property type="match status" value="1"/>
</dbReference>